<dbReference type="eggNOG" id="COG4972">
    <property type="taxonomic scope" value="Bacteria"/>
</dbReference>
<feature type="domain" description="SHS2" evidence="1">
    <location>
        <begin position="5"/>
        <end position="170"/>
    </location>
</feature>
<dbReference type="STRING" id="502025.Hoch_0248"/>
<evidence type="ECO:0000259" key="1">
    <source>
        <dbReference type="SMART" id="SM00842"/>
    </source>
</evidence>
<dbReference type="SUPFAM" id="SSF53067">
    <property type="entry name" value="Actin-like ATPase domain"/>
    <property type="match status" value="2"/>
</dbReference>
<organism evidence="2 3">
    <name type="scientific">Haliangium ochraceum (strain DSM 14365 / JCM 11303 / SMP-2)</name>
    <dbReference type="NCBI Taxonomy" id="502025"/>
    <lineage>
        <taxon>Bacteria</taxon>
        <taxon>Pseudomonadati</taxon>
        <taxon>Myxococcota</taxon>
        <taxon>Polyangia</taxon>
        <taxon>Haliangiales</taxon>
        <taxon>Kofleriaceae</taxon>
        <taxon>Haliangium</taxon>
    </lineage>
</organism>
<proteinExistence type="predicted"/>
<sequence>MAKNCIGLDIGSSSIKAIQLKKRKRGLEVCAFGMEPLAPQTIVDGTIMDQTAVVEAIRALWKRLKLRQRDVAIAIAGHSVIIKKISVPRMSSNELAEQIPQEAEHHIPFSRDDVEIDYEVVLEENLSGQMDLLLVAAKKDVVADYTQVVKDASLVPQVVDVAAFTAQNGFEANYQLRDDETVILINIGAAISNINIIRGTQSLFTRDVTIGGNLFTEELQKQLSLSYEEAEAYKVGGGPNEQGVVPEPVEQVIESVADVMAGEFQRSLDFFLATSAETNVTRVCLAGGTSKAPALHRAIAQHSRLPVEVIDAWRNVSINASLDSDFLAAHAPEALIGVGLALRAGNDK</sequence>
<dbReference type="GO" id="GO:0051301">
    <property type="term" value="P:cell division"/>
    <property type="evidence" value="ECO:0007669"/>
    <property type="project" value="InterPro"/>
</dbReference>
<evidence type="ECO:0000313" key="2">
    <source>
        <dbReference type="EMBL" id="ACY12889.1"/>
    </source>
</evidence>
<dbReference type="SMART" id="SM00842">
    <property type="entry name" value="FtsA"/>
    <property type="match status" value="1"/>
</dbReference>
<dbReference type="Gene3D" id="3.30.420.40">
    <property type="match status" value="2"/>
</dbReference>
<dbReference type="Proteomes" id="UP000001880">
    <property type="component" value="Chromosome"/>
</dbReference>
<dbReference type="Pfam" id="PF11104">
    <property type="entry name" value="PilM_2"/>
    <property type="match status" value="1"/>
</dbReference>
<protein>
    <submittedName>
        <fullName evidence="2">Type IV pilus assembly protein PilM</fullName>
    </submittedName>
</protein>
<dbReference type="CDD" id="cd24049">
    <property type="entry name" value="ASKHA_NBD_PilM"/>
    <property type="match status" value="1"/>
</dbReference>
<dbReference type="AlphaFoldDB" id="D0LHM7"/>
<dbReference type="PIRSF" id="PIRSF019169">
    <property type="entry name" value="PilM"/>
    <property type="match status" value="1"/>
</dbReference>
<dbReference type="HOGENOM" id="CLU_050686_0_2_7"/>
<evidence type="ECO:0000313" key="3">
    <source>
        <dbReference type="Proteomes" id="UP000001880"/>
    </source>
</evidence>
<dbReference type="InterPro" id="IPR043129">
    <property type="entry name" value="ATPase_NBD"/>
</dbReference>
<name>D0LHM7_HALO1</name>
<dbReference type="NCBIfam" id="TIGR01175">
    <property type="entry name" value="pilM"/>
    <property type="match status" value="1"/>
</dbReference>
<dbReference type="InterPro" id="IPR003494">
    <property type="entry name" value="SHS2_FtsA"/>
</dbReference>
<keyword evidence="3" id="KW-1185">Reference proteome</keyword>
<reference evidence="2 3" key="1">
    <citation type="journal article" date="2010" name="Stand. Genomic Sci.">
        <title>Complete genome sequence of Haliangium ochraceum type strain (SMP-2).</title>
        <authorList>
            <consortium name="US DOE Joint Genome Institute (JGI-PGF)"/>
            <person name="Ivanova N."/>
            <person name="Daum C."/>
            <person name="Lang E."/>
            <person name="Abt B."/>
            <person name="Kopitz M."/>
            <person name="Saunders E."/>
            <person name="Lapidus A."/>
            <person name="Lucas S."/>
            <person name="Glavina Del Rio T."/>
            <person name="Nolan M."/>
            <person name="Tice H."/>
            <person name="Copeland A."/>
            <person name="Cheng J.F."/>
            <person name="Chen F."/>
            <person name="Bruce D."/>
            <person name="Goodwin L."/>
            <person name="Pitluck S."/>
            <person name="Mavromatis K."/>
            <person name="Pati A."/>
            <person name="Mikhailova N."/>
            <person name="Chen A."/>
            <person name="Palaniappan K."/>
            <person name="Land M."/>
            <person name="Hauser L."/>
            <person name="Chang Y.J."/>
            <person name="Jeffries C.D."/>
            <person name="Detter J.C."/>
            <person name="Brettin T."/>
            <person name="Rohde M."/>
            <person name="Goker M."/>
            <person name="Bristow J."/>
            <person name="Markowitz V."/>
            <person name="Eisen J.A."/>
            <person name="Hugenholtz P."/>
            <person name="Kyrpides N.C."/>
            <person name="Klenk H.P."/>
        </authorList>
    </citation>
    <scope>NUCLEOTIDE SEQUENCE [LARGE SCALE GENOMIC DNA]</scope>
    <source>
        <strain evidence="3">DSM 14365 / CIP 107738 / JCM 11303 / AJ 13395 / SMP-2</strain>
    </source>
</reference>
<dbReference type="EMBL" id="CP001804">
    <property type="protein sequence ID" value="ACY12889.1"/>
    <property type="molecule type" value="Genomic_DNA"/>
</dbReference>
<gene>
    <name evidence="2" type="ordered locus">Hoch_0248</name>
</gene>
<dbReference type="PANTHER" id="PTHR32432:SF3">
    <property type="entry name" value="ETHANOLAMINE UTILIZATION PROTEIN EUTJ"/>
    <property type="match status" value="1"/>
</dbReference>
<dbReference type="OrthoDB" id="9773403at2"/>
<dbReference type="PANTHER" id="PTHR32432">
    <property type="entry name" value="CELL DIVISION PROTEIN FTSA-RELATED"/>
    <property type="match status" value="1"/>
</dbReference>
<dbReference type="InterPro" id="IPR005883">
    <property type="entry name" value="PilM"/>
</dbReference>
<dbReference type="Gene3D" id="3.30.1490.300">
    <property type="match status" value="1"/>
</dbReference>
<dbReference type="RefSeq" id="WP_012825516.1">
    <property type="nucleotide sequence ID" value="NC_013440.1"/>
</dbReference>
<accession>D0LHM7</accession>
<dbReference type="InterPro" id="IPR050696">
    <property type="entry name" value="FtsA/MreB"/>
</dbReference>
<dbReference type="KEGG" id="hoh:Hoch_0248"/>